<protein>
    <submittedName>
        <fullName evidence="4">Hexokinase 3</fullName>
    </submittedName>
</protein>
<dbReference type="GO" id="GO:0005829">
    <property type="term" value="C:cytosol"/>
    <property type="evidence" value="ECO:0007669"/>
    <property type="project" value="TreeGrafter"/>
</dbReference>
<evidence type="ECO:0000313" key="5">
    <source>
        <dbReference type="Proteomes" id="UP001237642"/>
    </source>
</evidence>
<dbReference type="PANTHER" id="PTHR32054:SF9">
    <property type="entry name" value="OS04G0116200 PROTEIN"/>
    <property type="match status" value="1"/>
</dbReference>
<reference evidence="4" key="2">
    <citation type="submission" date="2023-05" db="EMBL/GenBank/DDBJ databases">
        <authorList>
            <person name="Schelkunov M.I."/>
        </authorList>
    </citation>
    <scope>NUCLEOTIDE SEQUENCE</scope>
    <source>
        <strain evidence="4">Hsosn_3</strain>
        <tissue evidence="4">Leaf</tissue>
    </source>
</reference>
<dbReference type="Proteomes" id="UP001237642">
    <property type="component" value="Unassembled WGS sequence"/>
</dbReference>
<evidence type="ECO:0000313" key="4">
    <source>
        <dbReference type="EMBL" id="KAK1362307.1"/>
    </source>
</evidence>
<proteinExistence type="inferred from homology"/>
<organism evidence="4 5">
    <name type="scientific">Heracleum sosnowskyi</name>
    <dbReference type="NCBI Taxonomy" id="360622"/>
    <lineage>
        <taxon>Eukaryota</taxon>
        <taxon>Viridiplantae</taxon>
        <taxon>Streptophyta</taxon>
        <taxon>Embryophyta</taxon>
        <taxon>Tracheophyta</taxon>
        <taxon>Spermatophyta</taxon>
        <taxon>Magnoliopsida</taxon>
        <taxon>eudicotyledons</taxon>
        <taxon>Gunneridae</taxon>
        <taxon>Pentapetalae</taxon>
        <taxon>asterids</taxon>
        <taxon>campanulids</taxon>
        <taxon>Apiales</taxon>
        <taxon>Apiaceae</taxon>
        <taxon>Apioideae</taxon>
        <taxon>apioid superclade</taxon>
        <taxon>Tordylieae</taxon>
        <taxon>Tordyliinae</taxon>
        <taxon>Heracleum</taxon>
    </lineage>
</organism>
<comment type="similarity">
    <text evidence="1">Belongs to the WEB family.</text>
</comment>
<evidence type="ECO:0000256" key="1">
    <source>
        <dbReference type="ARBA" id="ARBA00005485"/>
    </source>
</evidence>
<evidence type="ECO:0000256" key="3">
    <source>
        <dbReference type="SAM" id="Coils"/>
    </source>
</evidence>
<dbReference type="EMBL" id="JAUIZM010000010">
    <property type="protein sequence ID" value="KAK1362307.1"/>
    <property type="molecule type" value="Genomic_DNA"/>
</dbReference>
<comment type="caution">
    <text evidence="4">The sequence shown here is derived from an EMBL/GenBank/DDBJ whole genome shotgun (WGS) entry which is preliminary data.</text>
</comment>
<dbReference type="GO" id="GO:0009903">
    <property type="term" value="P:chloroplast avoidance movement"/>
    <property type="evidence" value="ECO:0007669"/>
    <property type="project" value="TreeGrafter"/>
</dbReference>
<dbReference type="AlphaFoldDB" id="A0AAD8H9Y9"/>
<dbReference type="GO" id="GO:0009904">
    <property type="term" value="P:chloroplast accumulation movement"/>
    <property type="evidence" value="ECO:0007669"/>
    <property type="project" value="TreeGrafter"/>
</dbReference>
<keyword evidence="2 3" id="KW-0175">Coiled coil</keyword>
<dbReference type="PANTHER" id="PTHR32054">
    <property type="entry name" value="HEAVY CHAIN, PUTATIVE, EXPRESSED-RELATED-RELATED"/>
    <property type="match status" value="1"/>
</dbReference>
<evidence type="ECO:0000256" key="2">
    <source>
        <dbReference type="ARBA" id="ARBA00023054"/>
    </source>
</evidence>
<sequence length="212" mass="24312">MKGNAEIDTSAPFGSVKEAVALFGERVLAGDVYRANRLQQMNRARGEADHAPLKLNTMTVELEETKQNLQKAIDEGMVMATCLSSLQNELQQTKRELQQLKQIDLYSKYQSIIGDQVEEDVKHVEDVTKFEMPKSELRNQEKEAESQKKKYVRFANEPCLTKFIVQREEDPVLERHPSLRKKKKKPLIPLIGGIFSRKKGNKEFQLHRLGTS</sequence>
<reference evidence="4" key="1">
    <citation type="submission" date="2023-02" db="EMBL/GenBank/DDBJ databases">
        <title>Genome of toxic invasive species Heracleum sosnowskyi carries increased number of genes despite the absence of recent whole-genome duplications.</title>
        <authorList>
            <person name="Schelkunov M."/>
            <person name="Shtratnikova V."/>
            <person name="Makarenko M."/>
            <person name="Klepikova A."/>
            <person name="Omelchenko D."/>
            <person name="Novikova G."/>
            <person name="Obukhova E."/>
            <person name="Bogdanov V."/>
            <person name="Penin A."/>
            <person name="Logacheva M."/>
        </authorList>
    </citation>
    <scope>NUCLEOTIDE SEQUENCE</scope>
    <source>
        <strain evidence="4">Hsosn_3</strain>
        <tissue evidence="4">Leaf</tissue>
    </source>
</reference>
<keyword evidence="5" id="KW-1185">Reference proteome</keyword>
<gene>
    <name evidence="4" type="ORF">POM88_046781</name>
</gene>
<feature type="coiled-coil region" evidence="3">
    <location>
        <begin position="55"/>
        <end position="103"/>
    </location>
</feature>
<accession>A0AAD8H9Y9</accession>
<name>A0AAD8H9Y9_9APIA</name>